<dbReference type="OrthoDB" id="7502743at2"/>
<name>A0A117UUS7_9SPHN</name>
<keyword evidence="2" id="KW-1185">Reference proteome</keyword>
<dbReference type="AlphaFoldDB" id="A0A117UUS7"/>
<evidence type="ECO:0008006" key="3">
    <source>
        <dbReference type="Google" id="ProtNLM"/>
    </source>
</evidence>
<accession>A0A117UUS7</accession>
<evidence type="ECO:0000313" key="1">
    <source>
        <dbReference type="EMBL" id="KUR71250.1"/>
    </source>
</evidence>
<organism evidence="1 2">
    <name type="scientific">Novosphingobium fuchskuhlense</name>
    <dbReference type="NCBI Taxonomy" id="1117702"/>
    <lineage>
        <taxon>Bacteria</taxon>
        <taxon>Pseudomonadati</taxon>
        <taxon>Pseudomonadota</taxon>
        <taxon>Alphaproteobacteria</taxon>
        <taxon>Sphingomonadales</taxon>
        <taxon>Sphingomonadaceae</taxon>
        <taxon>Novosphingobium</taxon>
    </lineage>
</organism>
<comment type="caution">
    <text evidence="1">The sequence shown here is derived from an EMBL/GenBank/DDBJ whole genome shotgun (WGS) entry which is preliminary data.</text>
</comment>
<sequence>MMSEDERLAAWLDGALPPEEAEAFAAALERDPALAARAGEWAANDRALAGALFANERPIDDDLIARMGLATTPVAANDNPRRGRFGWLAAGSAVAASLAAALVFTLRPAAPVDDLSGALERTASLGNAKLANGRTITPLLTVRAADGRWCREYREDEDTALACRTGSGRWTIEARAHAGAAPDAGAIAVAGGADPAPLEGAYQRLKASDPVSAADEKALIGKGWQ</sequence>
<protein>
    <recommendedName>
        <fullName evidence="3">Anti-sigma factor</fullName>
    </recommendedName>
</protein>
<dbReference type="STRING" id="1117702.AQZ52_11330"/>
<dbReference type="EMBL" id="LLZS01000007">
    <property type="protein sequence ID" value="KUR71250.1"/>
    <property type="molecule type" value="Genomic_DNA"/>
</dbReference>
<reference evidence="1 2" key="1">
    <citation type="submission" date="2015-10" db="EMBL/GenBank/DDBJ databases">
        <title>Draft genome sequence of Novosphingobium fuchskuhlense DSM 25065 isolated from a surface water sample of the southwest basin of Lake Grosse Fuchskuhle.</title>
        <authorList>
            <person name="Ruckert C."/>
            <person name="Winkler A."/>
            <person name="Glaeser J."/>
            <person name="Grossart H.-P."/>
            <person name="Kalinowski J."/>
            <person name="Glaeser S."/>
        </authorList>
    </citation>
    <scope>NUCLEOTIDE SEQUENCE [LARGE SCALE GENOMIC DNA]</scope>
    <source>
        <strain evidence="1 2">FNE08-7</strain>
    </source>
</reference>
<dbReference type="Proteomes" id="UP000058012">
    <property type="component" value="Unassembled WGS sequence"/>
</dbReference>
<proteinExistence type="predicted"/>
<gene>
    <name evidence="1" type="ORF">AQZ52_11330</name>
</gene>
<evidence type="ECO:0000313" key="2">
    <source>
        <dbReference type="Proteomes" id="UP000058012"/>
    </source>
</evidence>